<dbReference type="PROSITE" id="PS01156">
    <property type="entry name" value="TONB_DEPENDENT_REC_2"/>
    <property type="match status" value="1"/>
</dbReference>
<keyword evidence="10 16" id="KW-0798">TonB box</keyword>
<sequence>MRNFHLSSPSRKRPVFAPTPAAIAAAMLCVLALPSAQAQTASTTTANDDKTLSTVTVNASADASAQGLSPAYAGGQVAHGGRAGVLGTRDAMETPFSITSYTNELLQDRHARSVGDVLQNDPTVRVARGFGNFQEAYFIRGFILDSDDTAYNGLYSLLPRQYIATELFERVEVLRGASAFLSGASPGGGGIGGSINLLPKRAPNEPLNRVTFGVGSGGQTQVAADIARRFGPDGSTGIRVNAASHQGGTAVNDEDARLGLLAVGLDWRSRDVRLSGDIGWQDHKLQRTRTNVTLGPSVASVPAAPDNQTNFAQPWSYSNERDTFGTLRGEWDINTSVTAWAAAGARRSEEANALANLTVNNAATGAATTYRFDNTRKDSVNTGELGLRGKLQAGGVGHEWVVVASAFSAEKKNAYAMDYANTQATNLYGPVATSLPAFSANAFRGGDLANPLRTGITRLTSFAVGDTLALMDQRLLLTAGLRHQKIDIGNYAYGTAALTDRYEQSRTSPLLAGVFKLDKSVSLYANYVEGLSQGQTAPSTAANRGDMLAPYVSRQKEVGVKYDGGRVGGSLAFFSTDKPRAYLDSNNVFGTNGKDRHQGLELAVQGEATKGLRLLGGLTWLDAKQQTTGSATTDGKRVIGVPKLQANLGAEWDVPGLPGLALDGRVVHTGASYANATNTLRVSGWNRLDVGARYLTEVQGRLVTLRARIDNLTNRNYWASAGGYPGQGYLVVGAPRTLSISASVDF</sequence>
<evidence type="ECO:0000256" key="17">
    <source>
        <dbReference type="SAM" id="SignalP"/>
    </source>
</evidence>
<reference evidence="21" key="1">
    <citation type="submission" date="2016-10" db="EMBL/GenBank/DDBJ databases">
        <authorList>
            <person name="Varghese N."/>
            <person name="Submissions S."/>
        </authorList>
    </citation>
    <scope>NUCLEOTIDE SEQUENCE [LARGE SCALE GENOMIC DNA]</scope>
    <source>
        <strain evidence="21">DSM 25157</strain>
    </source>
</reference>
<feature type="domain" description="TonB-dependent receptor plug" evidence="19">
    <location>
        <begin position="91"/>
        <end position="189"/>
    </location>
</feature>
<dbReference type="GeneID" id="34233612"/>
<dbReference type="Pfam" id="PF07715">
    <property type="entry name" value="Plug"/>
    <property type="match status" value="1"/>
</dbReference>
<evidence type="ECO:0000259" key="19">
    <source>
        <dbReference type="Pfam" id="PF07715"/>
    </source>
</evidence>
<evidence type="ECO:0000256" key="5">
    <source>
        <dbReference type="ARBA" id="ARBA00022496"/>
    </source>
</evidence>
<dbReference type="GO" id="GO:0038023">
    <property type="term" value="F:signaling receptor activity"/>
    <property type="evidence" value="ECO:0007669"/>
    <property type="project" value="InterPro"/>
</dbReference>
<organism evidence="20 21">
    <name type="scientific">Acidovorax soli</name>
    <dbReference type="NCBI Taxonomy" id="592050"/>
    <lineage>
        <taxon>Bacteria</taxon>
        <taxon>Pseudomonadati</taxon>
        <taxon>Pseudomonadota</taxon>
        <taxon>Betaproteobacteria</taxon>
        <taxon>Burkholderiales</taxon>
        <taxon>Comamonadaceae</taxon>
        <taxon>Acidovorax</taxon>
    </lineage>
</organism>
<dbReference type="Proteomes" id="UP000199002">
    <property type="component" value="Unassembled WGS sequence"/>
</dbReference>
<evidence type="ECO:0000256" key="3">
    <source>
        <dbReference type="ARBA" id="ARBA00022448"/>
    </source>
</evidence>
<proteinExistence type="inferred from homology"/>
<evidence type="ECO:0000256" key="6">
    <source>
        <dbReference type="ARBA" id="ARBA00022692"/>
    </source>
</evidence>
<keyword evidence="8" id="KW-0408">Iron</keyword>
<keyword evidence="4 14" id="KW-1134">Transmembrane beta strand</keyword>
<dbReference type="Pfam" id="PF00593">
    <property type="entry name" value="TonB_dep_Rec_b-barrel"/>
    <property type="match status" value="1"/>
</dbReference>
<evidence type="ECO:0000256" key="7">
    <source>
        <dbReference type="ARBA" id="ARBA00022729"/>
    </source>
</evidence>
<evidence type="ECO:0000313" key="21">
    <source>
        <dbReference type="Proteomes" id="UP000199002"/>
    </source>
</evidence>
<accession>A0A1H3WUA7</accession>
<dbReference type="STRING" id="592050.SAMN05421875_10330"/>
<dbReference type="GO" id="GO:0015891">
    <property type="term" value="P:siderophore transport"/>
    <property type="evidence" value="ECO:0007669"/>
    <property type="project" value="InterPro"/>
</dbReference>
<dbReference type="InterPro" id="IPR036942">
    <property type="entry name" value="Beta-barrel_TonB_sf"/>
</dbReference>
<evidence type="ECO:0000256" key="8">
    <source>
        <dbReference type="ARBA" id="ARBA00023004"/>
    </source>
</evidence>
<dbReference type="RefSeq" id="WP_244273608.1">
    <property type="nucleotide sequence ID" value="NZ_CAXIQL010000090.1"/>
</dbReference>
<comment type="similarity">
    <text evidence="2 14 16">Belongs to the TonB-dependent receptor family.</text>
</comment>
<dbReference type="PROSITE" id="PS52016">
    <property type="entry name" value="TONB_DEPENDENT_REC_3"/>
    <property type="match status" value="1"/>
</dbReference>
<dbReference type="PANTHER" id="PTHR32552">
    <property type="entry name" value="FERRICHROME IRON RECEPTOR-RELATED"/>
    <property type="match status" value="1"/>
</dbReference>
<keyword evidence="3 14" id="KW-0813">Transport</keyword>
<keyword evidence="21" id="KW-1185">Reference proteome</keyword>
<keyword evidence="5" id="KW-0410">Iron transport</keyword>
<dbReference type="InterPro" id="IPR010917">
    <property type="entry name" value="TonB_rcpt_CS"/>
</dbReference>
<dbReference type="Gene3D" id="2.170.130.10">
    <property type="entry name" value="TonB-dependent receptor, plug domain"/>
    <property type="match status" value="1"/>
</dbReference>
<evidence type="ECO:0000256" key="1">
    <source>
        <dbReference type="ARBA" id="ARBA00004571"/>
    </source>
</evidence>
<dbReference type="SUPFAM" id="SSF56935">
    <property type="entry name" value="Porins"/>
    <property type="match status" value="1"/>
</dbReference>
<dbReference type="PANTHER" id="PTHR32552:SF82">
    <property type="entry name" value="FCUA PROTEIN"/>
    <property type="match status" value="1"/>
</dbReference>
<evidence type="ECO:0000256" key="15">
    <source>
        <dbReference type="PROSITE-ProRule" id="PRU10144"/>
    </source>
</evidence>
<evidence type="ECO:0000259" key="18">
    <source>
        <dbReference type="Pfam" id="PF00593"/>
    </source>
</evidence>
<dbReference type="AlphaFoldDB" id="A0A1H3WUA7"/>
<evidence type="ECO:0000256" key="13">
    <source>
        <dbReference type="ARBA" id="ARBA00023237"/>
    </source>
</evidence>
<name>A0A1H3WUA7_9BURK</name>
<evidence type="ECO:0000256" key="9">
    <source>
        <dbReference type="ARBA" id="ARBA00023065"/>
    </source>
</evidence>
<feature type="short sequence motif" description="TonB C-terminal box" evidence="15">
    <location>
        <begin position="729"/>
        <end position="746"/>
    </location>
</feature>
<protein>
    <submittedName>
        <fullName evidence="20">Iron complex outermembrane recepter protein</fullName>
    </submittedName>
</protein>
<evidence type="ECO:0000256" key="14">
    <source>
        <dbReference type="PROSITE-ProRule" id="PRU01360"/>
    </source>
</evidence>
<dbReference type="InterPro" id="IPR000531">
    <property type="entry name" value="Beta-barrel_TonB"/>
</dbReference>
<keyword evidence="12" id="KW-0675">Receptor</keyword>
<dbReference type="EMBL" id="FNQJ01000003">
    <property type="protein sequence ID" value="SDZ89768.1"/>
    <property type="molecule type" value="Genomic_DNA"/>
</dbReference>
<feature type="signal peptide" evidence="17">
    <location>
        <begin position="1"/>
        <end position="38"/>
    </location>
</feature>
<feature type="domain" description="TonB-dependent receptor-like beta-barrel" evidence="18">
    <location>
        <begin position="270"/>
        <end position="712"/>
    </location>
</feature>
<dbReference type="InterPro" id="IPR037066">
    <property type="entry name" value="Plug_dom_sf"/>
</dbReference>
<keyword evidence="13 14" id="KW-0998">Cell outer membrane</keyword>
<comment type="subcellular location">
    <subcellularLocation>
        <location evidence="1 14">Cell outer membrane</location>
        <topology evidence="1 14">Multi-pass membrane protein</topology>
    </subcellularLocation>
</comment>
<dbReference type="InterPro" id="IPR039426">
    <property type="entry name" value="TonB-dep_rcpt-like"/>
</dbReference>
<evidence type="ECO:0000256" key="10">
    <source>
        <dbReference type="ARBA" id="ARBA00023077"/>
    </source>
</evidence>
<keyword evidence="11 14" id="KW-0472">Membrane</keyword>
<feature type="chain" id="PRO_5011462077" evidence="17">
    <location>
        <begin position="39"/>
        <end position="746"/>
    </location>
</feature>
<dbReference type="NCBIfam" id="TIGR01783">
    <property type="entry name" value="TonB-siderophor"/>
    <property type="match status" value="1"/>
</dbReference>
<dbReference type="InterPro" id="IPR010105">
    <property type="entry name" value="TonB_sidphr_rcpt"/>
</dbReference>
<evidence type="ECO:0000256" key="12">
    <source>
        <dbReference type="ARBA" id="ARBA00023170"/>
    </source>
</evidence>
<dbReference type="CDD" id="cd01347">
    <property type="entry name" value="ligand_gated_channel"/>
    <property type="match status" value="1"/>
</dbReference>
<gene>
    <name evidence="20" type="ORF">SAMN05421875_10330</name>
</gene>
<dbReference type="Gene3D" id="2.40.170.20">
    <property type="entry name" value="TonB-dependent receptor, beta-barrel domain"/>
    <property type="match status" value="1"/>
</dbReference>
<evidence type="ECO:0000256" key="2">
    <source>
        <dbReference type="ARBA" id="ARBA00009810"/>
    </source>
</evidence>
<dbReference type="GO" id="GO:0009279">
    <property type="term" value="C:cell outer membrane"/>
    <property type="evidence" value="ECO:0007669"/>
    <property type="project" value="UniProtKB-SubCell"/>
</dbReference>
<keyword evidence="7 17" id="KW-0732">Signal</keyword>
<evidence type="ECO:0000256" key="16">
    <source>
        <dbReference type="RuleBase" id="RU003357"/>
    </source>
</evidence>
<dbReference type="GO" id="GO:0015344">
    <property type="term" value="F:siderophore uptake transmembrane transporter activity"/>
    <property type="evidence" value="ECO:0007669"/>
    <property type="project" value="TreeGrafter"/>
</dbReference>
<keyword evidence="9" id="KW-0406">Ion transport</keyword>
<dbReference type="InterPro" id="IPR012910">
    <property type="entry name" value="Plug_dom"/>
</dbReference>
<evidence type="ECO:0000313" key="20">
    <source>
        <dbReference type="EMBL" id="SDZ89768.1"/>
    </source>
</evidence>
<evidence type="ECO:0000256" key="4">
    <source>
        <dbReference type="ARBA" id="ARBA00022452"/>
    </source>
</evidence>
<evidence type="ECO:0000256" key="11">
    <source>
        <dbReference type="ARBA" id="ARBA00023136"/>
    </source>
</evidence>
<keyword evidence="6 14" id="KW-0812">Transmembrane</keyword>